<evidence type="ECO:0000259" key="1">
    <source>
        <dbReference type="Pfam" id="PF22751"/>
    </source>
</evidence>
<evidence type="ECO:0000313" key="3">
    <source>
        <dbReference type="Proteomes" id="UP000221949"/>
    </source>
</evidence>
<reference evidence="3" key="1">
    <citation type="submission" date="2016-06" db="EMBL/GenBank/DDBJ databases">
        <authorList>
            <person name="Berg J.A."/>
            <person name="Stratton M.L."/>
            <person name="Esplin I.D."/>
            <person name="Jensen G.L."/>
            <person name="Merrill B.D."/>
            <person name="Breakwell D.P."/>
            <person name="Hope S."/>
            <person name="Grose J.H."/>
        </authorList>
    </citation>
    <scope>NUCLEOTIDE SEQUENCE [LARGE SCALE GENOMIC DNA]</scope>
</reference>
<name>A0A1B2IH48_9CAUD</name>
<protein>
    <recommendedName>
        <fullName evidence="1">DUF488 domain-containing protein</fullName>
    </recommendedName>
</protein>
<dbReference type="InterPro" id="IPR054495">
    <property type="entry name" value="DUF488-N3a"/>
</dbReference>
<sequence length="123" mass="14267">MKIWTLQMAKWRVAEAKGIPAINTTVKSGLKHLAPTWDFLSVYQKSDKGPQAQADYTRLYNLKLDRLLDEDAEKLVEILRMGEVALMCYCPAGQFCHRYLLVEKLREVAEWFGYEFEYAGELT</sequence>
<accession>A0A1B2IH48</accession>
<evidence type="ECO:0000313" key="2">
    <source>
        <dbReference type="EMBL" id="ANZ50565.1"/>
    </source>
</evidence>
<dbReference type="Proteomes" id="UP000221949">
    <property type="component" value="Segment"/>
</dbReference>
<proteinExistence type="predicted"/>
<dbReference type="Pfam" id="PF22751">
    <property type="entry name" value="DUF488-N3a"/>
    <property type="match status" value="1"/>
</dbReference>
<dbReference type="EMBL" id="KX397373">
    <property type="protein sequence ID" value="ANZ50565.1"/>
    <property type="molecule type" value="Genomic_DNA"/>
</dbReference>
<organism evidence="2 3">
    <name type="scientific">Erwinia phage vB_EamM_Stratton</name>
    <dbReference type="NCBI Taxonomy" id="1883378"/>
    <lineage>
        <taxon>Viruses</taxon>
        <taxon>Duplodnaviria</taxon>
        <taxon>Heunggongvirae</taxon>
        <taxon>Uroviricota</taxon>
        <taxon>Caudoviricetes</taxon>
        <taxon>Chimalliviridae</taxon>
        <taxon>Erskinevirus</taxon>
        <taxon>Erskinevirus EaH2</taxon>
    </lineage>
</organism>
<feature type="domain" description="DUF488" evidence="1">
    <location>
        <begin position="17"/>
        <end position="107"/>
    </location>
</feature>
<gene>
    <name evidence="2" type="ORF">STRATTON_140</name>
</gene>